<dbReference type="InterPro" id="IPR051755">
    <property type="entry name" value="Ig-like_CS_Receptor"/>
</dbReference>
<feature type="domain" description="Ig-like" evidence="4">
    <location>
        <begin position="150"/>
        <end position="246"/>
    </location>
</feature>
<dbReference type="InterPro" id="IPR007110">
    <property type="entry name" value="Ig-like_dom"/>
</dbReference>
<evidence type="ECO:0000313" key="6">
    <source>
        <dbReference type="Proteomes" id="UP000765507"/>
    </source>
</evidence>
<dbReference type="SMART" id="SM00409">
    <property type="entry name" value="IG"/>
    <property type="match status" value="1"/>
</dbReference>
<dbReference type="Gene3D" id="2.60.40.10">
    <property type="entry name" value="Immunoglobulins"/>
    <property type="match status" value="2"/>
</dbReference>
<dbReference type="Pfam" id="PF07686">
    <property type="entry name" value="V-set"/>
    <property type="match status" value="1"/>
</dbReference>
<evidence type="ECO:0000256" key="1">
    <source>
        <dbReference type="ARBA" id="ARBA00023157"/>
    </source>
</evidence>
<comment type="caution">
    <text evidence="5">The sequence shown here is derived from an EMBL/GenBank/DDBJ whole genome shotgun (WGS) entry which is preliminary data.</text>
</comment>
<keyword evidence="3" id="KW-0472">Membrane</keyword>
<dbReference type="CDD" id="cd00099">
    <property type="entry name" value="IgV"/>
    <property type="match status" value="1"/>
</dbReference>
<feature type="domain" description="Ig-like" evidence="4">
    <location>
        <begin position="39"/>
        <end position="124"/>
    </location>
</feature>
<proteinExistence type="predicted"/>
<protein>
    <recommendedName>
        <fullName evidence="4">Ig-like domain-containing protein</fullName>
    </recommendedName>
</protein>
<keyword evidence="3" id="KW-0812">Transmembrane</keyword>
<dbReference type="CDD" id="cd00098">
    <property type="entry name" value="IgC1"/>
    <property type="match status" value="1"/>
</dbReference>
<dbReference type="PANTHER" id="PTHR19971">
    <property type="entry name" value="SIGNAL-REGULATORY PROTEIN BETA"/>
    <property type="match status" value="1"/>
</dbReference>
<keyword evidence="3" id="KW-1133">Transmembrane helix</keyword>
<dbReference type="InterPro" id="IPR013783">
    <property type="entry name" value="Ig-like_fold"/>
</dbReference>
<sequence length="319" mass="35637">RLSLSQHHLFIAEERHKMSHQIVGVILVCLHVTASEEGIQILQSPTQVWRTPGQTAQLDCSLSKKEWSIVWYKEQQSGRLQWIYQSSRFATSRGKYSSKVDITANKFSLNISNVQRNDSGVYYCGLSASVYVQPNVGNRTRLIVTDAAEPSLSILVPSTLEDAEHPPVIPLLCLLSDFTPPWSAVLWDTGEQVSEGQMDAGAIDGNGVFSVWSLTTIPSETWNQETTCTCTAKESSMGRSISATVSTETERRDAGHCGIVLYTGLPCIFILLLIQLLILLWRKCPIRGRAVQRPNEIPMRQIPQTEYATVTYKNRNAPR</sequence>
<keyword evidence="6" id="KW-1185">Reference proteome</keyword>
<dbReference type="Proteomes" id="UP000765507">
    <property type="component" value="Unassembled WGS sequence"/>
</dbReference>
<evidence type="ECO:0000256" key="2">
    <source>
        <dbReference type="ARBA" id="ARBA00023180"/>
    </source>
</evidence>
<dbReference type="InterPro" id="IPR003599">
    <property type="entry name" value="Ig_sub"/>
</dbReference>
<evidence type="ECO:0000256" key="3">
    <source>
        <dbReference type="SAM" id="Phobius"/>
    </source>
</evidence>
<feature type="transmembrane region" description="Helical" evidence="3">
    <location>
        <begin position="259"/>
        <end position="281"/>
    </location>
</feature>
<dbReference type="AlphaFoldDB" id="A0A8T1SJJ2"/>
<dbReference type="SMART" id="SM00406">
    <property type="entry name" value="IGv"/>
    <property type="match status" value="1"/>
</dbReference>
<dbReference type="OrthoDB" id="6103117at2759"/>
<keyword evidence="2" id="KW-0325">Glycoprotein</keyword>
<reference evidence="5 6" key="1">
    <citation type="journal article" date="2020" name="G3 (Bethesda)">
        <title>Draft Genome of the Common Snapping Turtle, Chelydra serpentina, a Model for Phenotypic Plasticity in Reptiles.</title>
        <authorList>
            <person name="Das D."/>
            <person name="Singh S.K."/>
            <person name="Bierstedt J."/>
            <person name="Erickson A."/>
            <person name="Galli G.L.J."/>
            <person name="Crossley D.A. 2nd"/>
            <person name="Rhen T."/>
        </authorList>
    </citation>
    <scope>NUCLEOTIDE SEQUENCE [LARGE SCALE GENOMIC DNA]</scope>
    <source>
        <strain evidence="5">KW</strain>
    </source>
</reference>
<feature type="non-terminal residue" evidence="5">
    <location>
        <position position="319"/>
    </location>
</feature>
<dbReference type="EMBL" id="JAHGAV010000183">
    <property type="protein sequence ID" value="KAG6929292.1"/>
    <property type="molecule type" value="Genomic_DNA"/>
</dbReference>
<dbReference type="SUPFAM" id="SSF48726">
    <property type="entry name" value="Immunoglobulin"/>
    <property type="match status" value="2"/>
</dbReference>
<keyword evidence="1" id="KW-1015">Disulfide bond</keyword>
<dbReference type="InterPro" id="IPR036179">
    <property type="entry name" value="Ig-like_dom_sf"/>
</dbReference>
<accession>A0A8T1SJJ2</accession>
<evidence type="ECO:0000313" key="5">
    <source>
        <dbReference type="EMBL" id="KAG6929292.1"/>
    </source>
</evidence>
<dbReference type="Pfam" id="PF07654">
    <property type="entry name" value="C1-set"/>
    <property type="match status" value="1"/>
</dbReference>
<gene>
    <name evidence="5" type="ORF">G0U57_006038</name>
</gene>
<dbReference type="PROSITE" id="PS50835">
    <property type="entry name" value="IG_LIKE"/>
    <property type="match status" value="2"/>
</dbReference>
<dbReference type="InterPro" id="IPR013106">
    <property type="entry name" value="Ig_V-set"/>
</dbReference>
<evidence type="ECO:0000259" key="4">
    <source>
        <dbReference type="PROSITE" id="PS50835"/>
    </source>
</evidence>
<dbReference type="InterPro" id="IPR003597">
    <property type="entry name" value="Ig_C1-set"/>
</dbReference>
<organism evidence="5 6">
    <name type="scientific">Chelydra serpentina</name>
    <name type="common">Snapping turtle</name>
    <name type="synonym">Testudo serpentina</name>
    <dbReference type="NCBI Taxonomy" id="8475"/>
    <lineage>
        <taxon>Eukaryota</taxon>
        <taxon>Metazoa</taxon>
        <taxon>Chordata</taxon>
        <taxon>Craniata</taxon>
        <taxon>Vertebrata</taxon>
        <taxon>Euteleostomi</taxon>
        <taxon>Archelosauria</taxon>
        <taxon>Testudinata</taxon>
        <taxon>Testudines</taxon>
        <taxon>Cryptodira</taxon>
        <taxon>Durocryptodira</taxon>
        <taxon>Americhelydia</taxon>
        <taxon>Chelydroidea</taxon>
        <taxon>Chelydridae</taxon>
        <taxon>Chelydra</taxon>
    </lineage>
</organism>
<name>A0A8T1SJJ2_CHESE</name>